<evidence type="ECO:0000313" key="2">
    <source>
        <dbReference type="Proteomes" id="UP000271087"/>
    </source>
</evidence>
<dbReference type="OrthoDB" id="5873391at2759"/>
<organism evidence="3">
    <name type="scientific">Onchocerca ochengi</name>
    <name type="common">Filarial nematode worm</name>
    <dbReference type="NCBI Taxonomy" id="42157"/>
    <lineage>
        <taxon>Eukaryota</taxon>
        <taxon>Metazoa</taxon>
        <taxon>Ecdysozoa</taxon>
        <taxon>Nematoda</taxon>
        <taxon>Chromadorea</taxon>
        <taxon>Rhabditida</taxon>
        <taxon>Spirurina</taxon>
        <taxon>Spiruromorpha</taxon>
        <taxon>Filarioidea</taxon>
        <taxon>Onchocercidae</taxon>
        <taxon>Onchocerca</taxon>
    </lineage>
</organism>
<name>A0A182E8R1_ONCOC</name>
<proteinExistence type="predicted"/>
<accession>A0A182E8R1</accession>
<protein>
    <submittedName>
        <fullName evidence="3">40S ribosomal protein S30</fullName>
    </submittedName>
</protein>
<keyword evidence="2" id="KW-1185">Reference proteome</keyword>
<dbReference type="WBParaSite" id="nOo.2.0.1.t04417-RA">
    <property type="protein sequence ID" value="nOo.2.0.1.t04417-RA"/>
    <property type="gene ID" value="nOo.2.0.1.g04417"/>
</dbReference>
<evidence type="ECO:0000313" key="1">
    <source>
        <dbReference type="EMBL" id="VDK72965.1"/>
    </source>
</evidence>
<reference evidence="3" key="1">
    <citation type="submission" date="2016-06" db="UniProtKB">
        <authorList>
            <consortium name="WormBaseParasite"/>
        </authorList>
    </citation>
    <scope>IDENTIFICATION</scope>
</reference>
<reference evidence="1 2" key="2">
    <citation type="submission" date="2018-08" db="EMBL/GenBank/DDBJ databases">
        <authorList>
            <person name="Laetsch R D."/>
            <person name="Stevens L."/>
            <person name="Kumar S."/>
            <person name="Blaxter L. M."/>
        </authorList>
    </citation>
    <scope>NUCLEOTIDE SEQUENCE [LARGE SCALE GENOMIC DNA]</scope>
</reference>
<dbReference type="EMBL" id="UYRW01000992">
    <property type="protein sequence ID" value="VDK72965.1"/>
    <property type="molecule type" value="Genomic_DNA"/>
</dbReference>
<gene>
    <name evidence="1" type="ORF">NOO_LOCUS4417</name>
</gene>
<dbReference type="Proteomes" id="UP000271087">
    <property type="component" value="Unassembled WGS sequence"/>
</dbReference>
<dbReference type="AlphaFoldDB" id="A0A182E8R1"/>
<sequence length="52" mass="6117">MFGTVRGVSLGLGKINLRALDSKSQNRDSYVKRKRKRRKVPRKSLIKRLYIE</sequence>
<evidence type="ECO:0000313" key="3">
    <source>
        <dbReference type="WBParaSite" id="nOo.2.0.1.t04417-RA"/>
    </source>
</evidence>